<proteinExistence type="predicted"/>
<protein>
    <submittedName>
        <fullName evidence="1">Uncharacterized protein</fullName>
    </submittedName>
</protein>
<dbReference type="OrthoDB" id="409977at2759"/>
<keyword evidence="2" id="KW-1185">Reference proteome</keyword>
<evidence type="ECO:0000313" key="2">
    <source>
        <dbReference type="Proteomes" id="UP000886595"/>
    </source>
</evidence>
<dbReference type="InterPro" id="IPR027417">
    <property type="entry name" value="P-loop_NTPase"/>
</dbReference>
<dbReference type="Gene3D" id="3.40.50.300">
    <property type="entry name" value="P-loop containing nucleotide triphosphate hydrolases"/>
    <property type="match status" value="1"/>
</dbReference>
<organism evidence="1 2">
    <name type="scientific">Brassica carinata</name>
    <name type="common">Ethiopian mustard</name>
    <name type="synonym">Abyssinian cabbage</name>
    <dbReference type="NCBI Taxonomy" id="52824"/>
    <lineage>
        <taxon>Eukaryota</taxon>
        <taxon>Viridiplantae</taxon>
        <taxon>Streptophyta</taxon>
        <taxon>Embryophyta</taxon>
        <taxon>Tracheophyta</taxon>
        <taxon>Spermatophyta</taxon>
        <taxon>Magnoliopsida</taxon>
        <taxon>eudicotyledons</taxon>
        <taxon>Gunneridae</taxon>
        <taxon>Pentapetalae</taxon>
        <taxon>rosids</taxon>
        <taxon>malvids</taxon>
        <taxon>Brassicales</taxon>
        <taxon>Brassicaceae</taxon>
        <taxon>Brassiceae</taxon>
        <taxon>Brassica</taxon>
    </lineage>
</organism>
<comment type="caution">
    <text evidence="1">The sequence shown here is derived from an EMBL/GenBank/DDBJ whole genome shotgun (WGS) entry which is preliminary data.</text>
</comment>
<dbReference type="EMBL" id="JAAMPC010000001">
    <property type="protein sequence ID" value="KAG2329414.1"/>
    <property type="molecule type" value="Genomic_DNA"/>
</dbReference>
<accession>A0A8X7WES6</accession>
<dbReference type="AlphaFoldDB" id="A0A8X7WES6"/>
<sequence length="136" mass="15775">MPILVKKMFQVSEFTKKNLISVMWKICNTIDGTEALGLDELLGHLKNSDVFQGEDRLTATKEKVFKHVENHASDDIEERGLKITQGCEIVITTGCLTDCLERWYTVFNQCNYMVHDEIDRMIDMRFELQAADSRKR</sequence>
<evidence type="ECO:0000313" key="1">
    <source>
        <dbReference type="EMBL" id="KAG2329414.1"/>
    </source>
</evidence>
<dbReference type="Proteomes" id="UP000886595">
    <property type="component" value="Unassembled WGS sequence"/>
</dbReference>
<dbReference type="SUPFAM" id="SSF52540">
    <property type="entry name" value="P-loop containing nucleoside triphosphate hydrolases"/>
    <property type="match status" value="1"/>
</dbReference>
<name>A0A8X7WES6_BRACI</name>
<reference evidence="1 2" key="1">
    <citation type="submission" date="2020-02" db="EMBL/GenBank/DDBJ databases">
        <authorList>
            <person name="Ma Q."/>
            <person name="Huang Y."/>
            <person name="Song X."/>
            <person name="Pei D."/>
        </authorList>
    </citation>
    <scope>NUCLEOTIDE SEQUENCE [LARGE SCALE GENOMIC DNA]</scope>
    <source>
        <strain evidence="1">Sxm20200214</strain>
        <tissue evidence="1">Leaf</tissue>
    </source>
</reference>
<gene>
    <name evidence="1" type="ORF">Bca52824_000594</name>
</gene>